<name>A0A4U8T316_9HELI</name>
<gene>
    <name evidence="2" type="ORF">LS80_010565</name>
    <name evidence="1" type="ORF">NHP164001_14050</name>
</gene>
<reference evidence="1 4" key="3">
    <citation type="submission" date="2024-06" db="EMBL/GenBank/DDBJ databases">
        <title>Draft genome sequence of Helicobacter trogontum NHP16-4001.</title>
        <authorList>
            <person name="Rimbara E."/>
            <person name="Suzuki M."/>
        </authorList>
    </citation>
    <scope>NUCLEOTIDE SEQUENCE [LARGE SCALE GENOMIC DNA]</scope>
    <source>
        <strain evidence="1 4">NHP16-4001</strain>
    </source>
</reference>
<reference evidence="2" key="2">
    <citation type="submission" date="2018-04" db="EMBL/GenBank/DDBJ databases">
        <authorList>
            <person name="Sheh A."/>
            <person name="Shen Z."/>
            <person name="Mannion A.J."/>
            <person name="Fox J.G."/>
        </authorList>
    </citation>
    <scope>NUCLEOTIDE SEQUENCE</scope>
    <source>
        <strain evidence="2">ATCC 49310</strain>
    </source>
</reference>
<dbReference type="RefSeq" id="WP_034321975.1">
    <property type="nucleotide sequence ID" value="NZ_BAAFHN010000035.1"/>
</dbReference>
<reference evidence="2 3" key="1">
    <citation type="journal article" date="2014" name="Genome Announc.">
        <title>Draft genome sequences of eight enterohepatic helicobacter species isolated from both laboratory and wild rodents.</title>
        <authorList>
            <person name="Sheh A."/>
            <person name="Shen Z."/>
            <person name="Fox J.G."/>
        </authorList>
    </citation>
    <scope>NUCLEOTIDE SEQUENCE [LARGE SCALE GENOMIC DNA]</scope>
    <source>
        <strain evidence="2 3">ATCC 49310</strain>
    </source>
</reference>
<comment type="caution">
    <text evidence="2">The sequence shown here is derived from an EMBL/GenBank/DDBJ whole genome shotgun (WGS) entry which is preliminary data.</text>
</comment>
<dbReference type="EMBL" id="BAAFHN010000035">
    <property type="protein sequence ID" value="GAB0173386.1"/>
    <property type="molecule type" value="Genomic_DNA"/>
</dbReference>
<organism evidence="2 3">
    <name type="scientific">Helicobacter trogontum</name>
    <dbReference type="NCBI Taxonomy" id="50960"/>
    <lineage>
        <taxon>Bacteria</taxon>
        <taxon>Pseudomonadati</taxon>
        <taxon>Campylobacterota</taxon>
        <taxon>Epsilonproteobacteria</taxon>
        <taxon>Campylobacterales</taxon>
        <taxon>Helicobacteraceae</taxon>
        <taxon>Helicobacter</taxon>
    </lineage>
</organism>
<sequence length="214" mass="25438">MNTQLDEEKKKQVIGLYGEMQLAMKLHSLGWQVHRGYIDEGIDFVISKYYCKVCKKFSTQFIRQESWQGQKAKCVTNLCEFCKKTKLDIVTKYLQVKTSEGKPIYNKGVMIENVRNFSFHPKIRYDIDNCVFYVWIAVFAENENLEQSIIHYYIFHSSDVSRFDDMSLPTYQITDNQKTTLRINKQGEILNNGKKYSYDCFKEFHNDFEILEKF</sequence>
<proteinExistence type="predicted"/>
<dbReference type="Proteomes" id="UP000029861">
    <property type="component" value="Unassembled WGS sequence"/>
</dbReference>
<evidence type="ECO:0000313" key="1">
    <source>
        <dbReference type="EMBL" id="GAB0173386.1"/>
    </source>
</evidence>
<dbReference type="EMBL" id="JRPK02000079">
    <property type="protein sequence ID" value="TLD93688.1"/>
    <property type="molecule type" value="Genomic_DNA"/>
</dbReference>
<keyword evidence="4" id="KW-1185">Reference proteome</keyword>
<accession>A0A4U8T316</accession>
<dbReference type="Proteomes" id="UP001562457">
    <property type="component" value="Unassembled WGS sequence"/>
</dbReference>
<evidence type="ECO:0000313" key="2">
    <source>
        <dbReference type="EMBL" id="TLD93688.1"/>
    </source>
</evidence>
<evidence type="ECO:0000313" key="4">
    <source>
        <dbReference type="Proteomes" id="UP001562457"/>
    </source>
</evidence>
<dbReference type="AlphaFoldDB" id="A0A4U8T316"/>
<evidence type="ECO:0000313" key="3">
    <source>
        <dbReference type="Proteomes" id="UP000029861"/>
    </source>
</evidence>
<protein>
    <submittedName>
        <fullName evidence="2">Uncharacterized protein</fullName>
    </submittedName>
</protein>